<feature type="transmembrane region" description="Helical" evidence="1">
    <location>
        <begin position="100"/>
        <end position="126"/>
    </location>
</feature>
<dbReference type="RefSeq" id="WP_073110633.1">
    <property type="nucleotide sequence ID" value="NZ_FQZY01000032.1"/>
</dbReference>
<sequence length="170" mass="19511">MHKNDIKSYQSFMLSELLINNLLITGFINGLVFWGLNRKTTEFTLLHFRIDIAITMVILGLILGFLTPVLLKSKVQKHGFCFPPFAMKEHFILRTFTGKLWINVLYTTVLATILTMILMFGTAVIFHWDNFSLLGAIIFKGFACGVCGMVVFYFIGNYYMLKEQSTMQNN</sequence>
<dbReference type="STRING" id="1121950.SAMN02745243_02351"/>
<dbReference type="EMBL" id="FQZY01000032">
    <property type="protein sequence ID" value="SHK16395.1"/>
    <property type="molecule type" value="Genomic_DNA"/>
</dbReference>
<name>A0A1M6Q8D8_9FIRM</name>
<feature type="transmembrane region" description="Helical" evidence="1">
    <location>
        <begin position="12"/>
        <end position="36"/>
    </location>
</feature>
<proteinExistence type="predicted"/>
<gene>
    <name evidence="2" type="ORF">SAMN02745243_02351</name>
</gene>
<dbReference type="Proteomes" id="UP000184301">
    <property type="component" value="Unassembled WGS sequence"/>
</dbReference>
<protein>
    <submittedName>
        <fullName evidence="2">Uncharacterized protein</fullName>
    </submittedName>
</protein>
<keyword evidence="3" id="KW-1185">Reference proteome</keyword>
<dbReference type="AlphaFoldDB" id="A0A1M6Q8D8"/>
<reference evidence="2 3" key="1">
    <citation type="submission" date="2016-11" db="EMBL/GenBank/DDBJ databases">
        <authorList>
            <person name="Jaros S."/>
            <person name="Januszkiewicz K."/>
            <person name="Wedrychowicz H."/>
        </authorList>
    </citation>
    <scope>NUCLEOTIDE SEQUENCE [LARGE SCALE GENOMIC DNA]</scope>
    <source>
        <strain evidence="2 3">DSM 15480</strain>
    </source>
</reference>
<accession>A0A1M6Q8D8</accession>
<feature type="transmembrane region" description="Helical" evidence="1">
    <location>
        <begin position="48"/>
        <end position="71"/>
    </location>
</feature>
<evidence type="ECO:0000256" key="1">
    <source>
        <dbReference type="SAM" id="Phobius"/>
    </source>
</evidence>
<feature type="transmembrane region" description="Helical" evidence="1">
    <location>
        <begin position="132"/>
        <end position="155"/>
    </location>
</feature>
<evidence type="ECO:0000313" key="3">
    <source>
        <dbReference type="Proteomes" id="UP000184301"/>
    </source>
</evidence>
<keyword evidence="1" id="KW-1133">Transmembrane helix</keyword>
<keyword evidence="1" id="KW-0472">Membrane</keyword>
<organism evidence="2 3">
    <name type="scientific">Hespellia stercorisuis DSM 15480</name>
    <dbReference type="NCBI Taxonomy" id="1121950"/>
    <lineage>
        <taxon>Bacteria</taxon>
        <taxon>Bacillati</taxon>
        <taxon>Bacillota</taxon>
        <taxon>Clostridia</taxon>
        <taxon>Lachnospirales</taxon>
        <taxon>Lachnospiraceae</taxon>
        <taxon>Hespellia</taxon>
    </lineage>
</organism>
<evidence type="ECO:0000313" key="2">
    <source>
        <dbReference type="EMBL" id="SHK16395.1"/>
    </source>
</evidence>
<keyword evidence="1" id="KW-0812">Transmembrane</keyword>